<reference evidence="2 3" key="1">
    <citation type="submission" date="2017-11" db="EMBL/GenBank/DDBJ databases">
        <authorList>
            <person name="Han C.G."/>
        </authorList>
    </citation>
    <scope>NUCLEOTIDE SEQUENCE [LARGE SCALE GENOMIC DNA]</scope>
    <source>
        <strain evidence="2 3">A11</strain>
    </source>
</reference>
<proteinExistence type="predicted"/>
<organism evidence="2 3">
    <name type="scientific">Klebsiella michiganensis</name>
    <dbReference type="NCBI Taxonomy" id="1134687"/>
    <lineage>
        <taxon>Bacteria</taxon>
        <taxon>Pseudomonadati</taxon>
        <taxon>Pseudomonadota</taxon>
        <taxon>Gammaproteobacteria</taxon>
        <taxon>Enterobacterales</taxon>
        <taxon>Enterobacteriaceae</taxon>
        <taxon>Klebsiella/Raoultella group</taxon>
        <taxon>Klebsiella</taxon>
    </lineage>
</organism>
<dbReference type="Proteomes" id="UP000234505">
    <property type="component" value="Unassembled WGS sequence"/>
</dbReference>
<comment type="caution">
    <text evidence="2">The sequence shown here is derived from an EMBL/GenBank/DDBJ whole genome shotgun (WGS) entry which is preliminary data.</text>
</comment>
<keyword evidence="1" id="KW-0812">Transmembrane</keyword>
<evidence type="ECO:0000313" key="2">
    <source>
        <dbReference type="EMBL" id="PLL44542.1"/>
    </source>
</evidence>
<protein>
    <submittedName>
        <fullName evidence="2">Uncharacterized protein</fullName>
    </submittedName>
</protein>
<reference evidence="2 3" key="2">
    <citation type="submission" date="2018-01" db="EMBL/GenBank/DDBJ databases">
        <title>Genomic study of Klebsiella pneumoniae.</title>
        <authorList>
            <person name="Yang Y."/>
            <person name="Bicalho R."/>
        </authorList>
    </citation>
    <scope>NUCLEOTIDE SEQUENCE [LARGE SCALE GENOMIC DNA]</scope>
    <source>
        <strain evidence="2 3">A11</strain>
    </source>
</reference>
<sequence>MLYTVAIVLFGFAFTARLRFRYHHSLFLFLQHTRNTQVIFVLLFSIYFISLFCHFSPQNYFNTPLFIILSIIFPCVVFYMTFANLRCKESGLLLTAFRNLRIDIQPKYLPDETSKKEYVSALVRLVDNIVVLQALPFQKIYFSSHLIRVQGKNFLKKEFRKRKIPCYCKAYKLCWSEVAVLNFRYGGRTRFCLFSHKLHANGVKIGRTGHAFAIKKRSIKNINSASPEE</sequence>
<accession>A0A2J4RMM0</accession>
<dbReference type="RefSeq" id="WP_032427592.1">
    <property type="nucleotide sequence ID" value="NZ_JAHBNO010000005.1"/>
</dbReference>
<evidence type="ECO:0000256" key="1">
    <source>
        <dbReference type="SAM" id="Phobius"/>
    </source>
</evidence>
<feature type="transmembrane region" description="Helical" evidence="1">
    <location>
        <begin position="65"/>
        <end position="82"/>
    </location>
</feature>
<dbReference type="AlphaFoldDB" id="A0A2J4RMM0"/>
<feature type="transmembrane region" description="Helical" evidence="1">
    <location>
        <begin position="35"/>
        <end position="53"/>
    </location>
</feature>
<keyword evidence="1" id="KW-0472">Membrane</keyword>
<dbReference type="EMBL" id="PIDS01000001">
    <property type="protein sequence ID" value="PLL44542.1"/>
    <property type="molecule type" value="Genomic_DNA"/>
</dbReference>
<gene>
    <name evidence="2" type="ORF">CWN50_00065</name>
</gene>
<name>A0A2J4RMM0_9ENTR</name>
<evidence type="ECO:0000313" key="3">
    <source>
        <dbReference type="Proteomes" id="UP000234505"/>
    </source>
</evidence>
<keyword evidence="1" id="KW-1133">Transmembrane helix</keyword>